<evidence type="ECO:0000256" key="1">
    <source>
        <dbReference type="SAM" id="MobiDB-lite"/>
    </source>
</evidence>
<reference evidence="3" key="1">
    <citation type="journal article" date="2019" name="Int. J. Syst. Evol. Microbiol.">
        <title>The Global Catalogue of Microorganisms (GCM) 10K type strain sequencing project: providing services to taxonomists for standard genome sequencing and annotation.</title>
        <authorList>
            <consortium name="The Broad Institute Genomics Platform"/>
            <consortium name="The Broad Institute Genome Sequencing Center for Infectious Disease"/>
            <person name="Wu L."/>
            <person name="Ma J."/>
        </authorList>
    </citation>
    <scope>NUCLEOTIDE SEQUENCE [LARGE SCALE GENOMIC DNA]</scope>
    <source>
        <strain evidence="3">JCM 12696</strain>
    </source>
</reference>
<feature type="region of interest" description="Disordered" evidence="1">
    <location>
        <begin position="53"/>
        <end position="97"/>
    </location>
</feature>
<name>A0ABP4FCU7_9ACTN</name>
<organism evidence="2 3">
    <name type="scientific">Streptomyces hebeiensis</name>
    <dbReference type="NCBI Taxonomy" id="229486"/>
    <lineage>
        <taxon>Bacteria</taxon>
        <taxon>Bacillati</taxon>
        <taxon>Actinomycetota</taxon>
        <taxon>Actinomycetes</taxon>
        <taxon>Kitasatosporales</taxon>
        <taxon>Streptomycetaceae</taxon>
        <taxon>Streptomyces</taxon>
    </lineage>
</organism>
<feature type="region of interest" description="Disordered" evidence="1">
    <location>
        <begin position="1"/>
        <end position="37"/>
    </location>
</feature>
<feature type="compositionally biased region" description="Pro residues" evidence="1">
    <location>
        <begin position="1"/>
        <end position="11"/>
    </location>
</feature>
<comment type="caution">
    <text evidence="2">The sequence shown here is derived from an EMBL/GenBank/DDBJ whole genome shotgun (WGS) entry which is preliminary data.</text>
</comment>
<feature type="compositionally biased region" description="Low complexity" evidence="1">
    <location>
        <begin position="60"/>
        <end position="69"/>
    </location>
</feature>
<accession>A0ABP4FCU7</accession>
<keyword evidence="3" id="KW-1185">Reference proteome</keyword>
<evidence type="ECO:0000313" key="3">
    <source>
        <dbReference type="Proteomes" id="UP001501371"/>
    </source>
</evidence>
<gene>
    <name evidence="2" type="ORF">GCM10009654_14280</name>
</gene>
<proteinExistence type="predicted"/>
<protein>
    <submittedName>
        <fullName evidence="2">Uncharacterized protein</fullName>
    </submittedName>
</protein>
<feature type="compositionally biased region" description="Gly residues" evidence="1">
    <location>
        <begin position="15"/>
        <end position="27"/>
    </location>
</feature>
<evidence type="ECO:0000313" key="2">
    <source>
        <dbReference type="EMBL" id="GAA1159261.1"/>
    </source>
</evidence>
<feature type="compositionally biased region" description="Basic and acidic residues" evidence="1">
    <location>
        <begin position="73"/>
        <end position="97"/>
    </location>
</feature>
<sequence length="97" mass="9765">MSLGLPAPPDAPGGNSTGGGATAGGDGTAEEDGTGGAAGAVRGVAYAWIVRSGEASTASAHTRVTVAAAQRRRFTDPPPRRPARKASEHTRTRVDHF</sequence>
<dbReference type="Proteomes" id="UP001501371">
    <property type="component" value="Unassembled WGS sequence"/>
</dbReference>
<dbReference type="EMBL" id="BAAAKV010000009">
    <property type="protein sequence ID" value="GAA1159261.1"/>
    <property type="molecule type" value="Genomic_DNA"/>
</dbReference>